<dbReference type="PANTHER" id="PTHR34385">
    <property type="entry name" value="D-ALANYL-D-ALANINE CARBOXYPEPTIDASE"/>
    <property type="match status" value="1"/>
</dbReference>
<dbReference type="GO" id="GO:0004180">
    <property type="term" value="F:carboxypeptidase activity"/>
    <property type="evidence" value="ECO:0007669"/>
    <property type="project" value="UniProtKB-KW"/>
</dbReference>
<dbReference type="PROSITE" id="PS51257">
    <property type="entry name" value="PROKAR_LIPOPROTEIN"/>
    <property type="match status" value="1"/>
</dbReference>
<evidence type="ECO:0000259" key="3">
    <source>
        <dbReference type="Pfam" id="PF02557"/>
    </source>
</evidence>
<dbReference type="RefSeq" id="WP_155614470.1">
    <property type="nucleotide sequence ID" value="NZ_WNZX01000005.1"/>
</dbReference>
<feature type="compositionally biased region" description="Polar residues" evidence="1">
    <location>
        <begin position="28"/>
        <end position="39"/>
    </location>
</feature>
<feature type="region of interest" description="Disordered" evidence="1">
    <location>
        <begin position="28"/>
        <end position="104"/>
    </location>
</feature>
<dbReference type="SUPFAM" id="SSF55166">
    <property type="entry name" value="Hedgehog/DD-peptidase"/>
    <property type="match status" value="1"/>
</dbReference>
<protein>
    <submittedName>
        <fullName evidence="4">D-alanyl-D-alanine carboxypeptidase family protein</fullName>
    </submittedName>
</protein>
<dbReference type="InterPro" id="IPR009045">
    <property type="entry name" value="Zn_M74/Hedgehog-like"/>
</dbReference>
<feature type="domain" description="D-alanyl-D-alanine carboxypeptidase-like core" evidence="3">
    <location>
        <begin position="149"/>
        <end position="277"/>
    </location>
</feature>
<dbReference type="InterPro" id="IPR058193">
    <property type="entry name" value="VanY/YodJ_core_dom"/>
</dbReference>
<evidence type="ECO:0000313" key="4">
    <source>
        <dbReference type="EMBL" id="MUG70759.1"/>
    </source>
</evidence>
<feature type="signal peptide" evidence="2">
    <location>
        <begin position="1"/>
        <end position="32"/>
    </location>
</feature>
<keyword evidence="4" id="KW-0645">Protease</keyword>
<evidence type="ECO:0000313" key="5">
    <source>
        <dbReference type="Proteomes" id="UP000450917"/>
    </source>
</evidence>
<keyword evidence="4" id="KW-0378">Hydrolase</keyword>
<keyword evidence="4" id="KW-0121">Carboxypeptidase</keyword>
<accession>A0A7X2Z9E0</accession>
<keyword evidence="5" id="KW-1185">Reference proteome</keyword>
<keyword evidence="2" id="KW-0732">Signal</keyword>
<name>A0A7X2Z9E0_9BACL</name>
<dbReference type="Pfam" id="PF02557">
    <property type="entry name" value="VanY"/>
    <property type="match status" value="1"/>
</dbReference>
<organism evidence="4 5">
    <name type="scientific">Paenibacillus validus</name>
    <dbReference type="NCBI Taxonomy" id="44253"/>
    <lineage>
        <taxon>Bacteria</taxon>
        <taxon>Bacillati</taxon>
        <taxon>Bacillota</taxon>
        <taxon>Bacilli</taxon>
        <taxon>Bacillales</taxon>
        <taxon>Paenibacillaceae</taxon>
        <taxon>Paenibacillus</taxon>
    </lineage>
</organism>
<dbReference type="AlphaFoldDB" id="A0A7X2Z9E0"/>
<feature type="compositionally biased region" description="Polar residues" evidence="1">
    <location>
        <begin position="47"/>
        <end position="59"/>
    </location>
</feature>
<dbReference type="Proteomes" id="UP000450917">
    <property type="component" value="Unassembled WGS sequence"/>
</dbReference>
<sequence length="305" mass="32077">MRNARPTWYTVGALACLLVIASGCGDASSQNAAGQTAVPTTPPASEAPNSGANGTNPQASGGDAGTKPAQPAAPAPGTDSTNTKPDPKGASGSSTAPGASKGEAVQVVAKPAEIAVLVNKTSKLPEDYKPQDLVDPNVPFTFKEKLEKRKMRKEAAAALEKLFQAAKDAGLPLAGVSAYRSHETQTALYNNYVKQEGEEKANKYSAKPGHSEHETGLAIDVAGSNGKCPAQDCFGATQEAKWLAEHAHEYGFIIRYPKGKEAITGYQYEPWHLRYVGVDLAKDIVKQGLTLEEYTAKGVPVNKAK</sequence>
<dbReference type="Gene3D" id="3.30.1380.10">
    <property type="match status" value="1"/>
</dbReference>
<feature type="chain" id="PRO_5038744224" evidence="2">
    <location>
        <begin position="33"/>
        <end position="305"/>
    </location>
</feature>
<dbReference type="PANTHER" id="PTHR34385:SF1">
    <property type="entry name" value="PEPTIDOGLYCAN L-ALANYL-D-GLUTAMATE ENDOPEPTIDASE CWLK"/>
    <property type="match status" value="1"/>
</dbReference>
<dbReference type="EMBL" id="WNZX01000005">
    <property type="protein sequence ID" value="MUG70759.1"/>
    <property type="molecule type" value="Genomic_DNA"/>
</dbReference>
<reference evidence="4 5" key="1">
    <citation type="submission" date="2019-11" db="EMBL/GenBank/DDBJ databases">
        <title>Draft genome sequences of five Paenibacillus species of dairy origin.</title>
        <authorList>
            <person name="Olajide A.M."/>
            <person name="Chen S."/>
            <person name="Lapointe G."/>
        </authorList>
    </citation>
    <scope>NUCLEOTIDE SEQUENCE [LARGE SCALE GENOMIC DNA]</scope>
    <source>
        <strain evidence="4 5">2CS3</strain>
    </source>
</reference>
<gene>
    <name evidence="4" type="ORF">GNP93_08700</name>
</gene>
<dbReference type="InterPro" id="IPR052179">
    <property type="entry name" value="DD-CPase-like"/>
</dbReference>
<evidence type="ECO:0000256" key="2">
    <source>
        <dbReference type="SAM" id="SignalP"/>
    </source>
</evidence>
<evidence type="ECO:0000256" key="1">
    <source>
        <dbReference type="SAM" id="MobiDB-lite"/>
    </source>
</evidence>
<dbReference type="GO" id="GO:0006508">
    <property type="term" value="P:proteolysis"/>
    <property type="evidence" value="ECO:0007669"/>
    <property type="project" value="InterPro"/>
</dbReference>
<feature type="compositionally biased region" description="Low complexity" evidence="1">
    <location>
        <begin position="88"/>
        <end position="102"/>
    </location>
</feature>
<dbReference type="InterPro" id="IPR003709">
    <property type="entry name" value="VanY-like_core_dom"/>
</dbReference>
<comment type="caution">
    <text evidence="4">The sequence shown here is derived from an EMBL/GenBank/DDBJ whole genome shotgun (WGS) entry which is preliminary data.</text>
</comment>
<dbReference type="CDD" id="cd14852">
    <property type="entry name" value="LD-carboxypeptidase"/>
    <property type="match status" value="1"/>
</dbReference>
<proteinExistence type="predicted"/>